<proteinExistence type="predicted"/>
<evidence type="ECO:0000313" key="1">
    <source>
        <dbReference type="EMBL" id="KDR83106.1"/>
    </source>
</evidence>
<dbReference type="EMBL" id="KL142369">
    <property type="protein sequence ID" value="KDR83106.1"/>
    <property type="molecule type" value="Genomic_DNA"/>
</dbReference>
<dbReference type="OrthoDB" id="3365698at2759"/>
<dbReference type="Gene3D" id="3.80.10.10">
    <property type="entry name" value="Ribonuclease Inhibitor"/>
    <property type="match status" value="1"/>
</dbReference>
<reference evidence="2" key="1">
    <citation type="journal article" date="2014" name="Proc. Natl. Acad. Sci. U.S.A.">
        <title>Extensive sampling of basidiomycete genomes demonstrates inadequacy of the white-rot/brown-rot paradigm for wood decay fungi.</title>
        <authorList>
            <person name="Riley R."/>
            <person name="Salamov A.A."/>
            <person name="Brown D.W."/>
            <person name="Nagy L.G."/>
            <person name="Floudas D."/>
            <person name="Held B.W."/>
            <person name="Levasseur A."/>
            <person name="Lombard V."/>
            <person name="Morin E."/>
            <person name="Otillar R."/>
            <person name="Lindquist E.A."/>
            <person name="Sun H."/>
            <person name="LaButti K.M."/>
            <person name="Schmutz J."/>
            <person name="Jabbour D."/>
            <person name="Luo H."/>
            <person name="Baker S.E."/>
            <person name="Pisabarro A.G."/>
            <person name="Walton J.D."/>
            <person name="Blanchette R.A."/>
            <person name="Henrissat B."/>
            <person name="Martin F."/>
            <person name="Cullen D."/>
            <person name="Hibbett D.S."/>
            <person name="Grigoriev I.V."/>
        </authorList>
    </citation>
    <scope>NUCLEOTIDE SEQUENCE [LARGE SCALE GENOMIC DNA]</scope>
    <source>
        <strain evidence="2">CBS 339.88</strain>
    </source>
</reference>
<dbReference type="SUPFAM" id="SSF52047">
    <property type="entry name" value="RNI-like"/>
    <property type="match status" value="1"/>
</dbReference>
<organism evidence="1 2">
    <name type="scientific">Galerina marginata (strain CBS 339.88)</name>
    <dbReference type="NCBI Taxonomy" id="685588"/>
    <lineage>
        <taxon>Eukaryota</taxon>
        <taxon>Fungi</taxon>
        <taxon>Dikarya</taxon>
        <taxon>Basidiomycota</taxon>
        <taxon>Agaricomycotina</taxon>
        <taxon>Agaricomycetes</taxon>
        <taxon>Agaricomycetidae</taxon>
        <taxon>Agaricales</taxon>
        <taxon>Agaricineae</taxon>
        <taxon>Strophariaceae</taxon>
        <taxon>Galerina</taxon>
    </lineage>
</organism>
<sequence length="616" mass="70541">MATDSHFVRFLKNNDSPSEAVLTEVKDLILKPIRELEKKQEEIEHLVRILDDLKVECNVVKKCITEYSIILSPIRRIPSDILHEIFYHCLPTHRNPVMSVTEAPLLLTRICHPWRSIALSSHRIWSKLHVSISPYPPAYHDGPWGPGTWSSTPSALVVGTQQNQDEHANVMRARIEHVGFWLSRSGSCPLSISIKAIDGFGVVLPEDVREDGPFIQVFNQIVPHLDRLRDFELSVPFGIYQVFQRMISLSMIPELRNIRAHFVQHTTPAPNERRDPVLLLHSPNLQRLSIYTDNEIAMLYDPKNIPPMWGNLTHLSFHFPITSADAVPVLRRCQNLYHCKLVISDGWDGHIIPEDILHLPRLRSLSVLVNGLDTETMIYRRIDAPALDSFEYQSFQRFPPDSVHNQVDPIPSPVLALLENVSNMRKLSFDPRLFSPQDILLSFRFVSNLTHLVVSRRARKRGPRNGGRAAFRTFNLDLLVIDQKSDGTLPGKEVLLPKLELFEAFLAATVTDEILLRFILSRLSDPKNNQVSSLKTVKVTFERSMQKDIREEIYRHAEAVGVEITLDLFYFTPLLPPSNSKYTDFLSPWYGLSEPLHGFPDSDRSWLHADIDTNDF</sequence>
<name>A0A067TIY3_GALM3</name>
<evidence type="ECO:0008006" key="3">
    <source>
        <dbReference type="Google" id="ProtNLM"/>
    </source>
</evidence>
<dbReference type="STRING" id="685588.A0A067TIY3"/>
<evidence type="ECO:0000313" key="2">
    <source>
        <dbReference type="Proteomes" id="UP000027222"/>
    </source>
</evidence>
<dbReference type="Proteomes" id="UP000027222">
    <property type="component" value="Unassembled WGS sequence"/>
</dbReference>
<dbReference type="AlphaFoldDB" id="A0A067TIY3"/>
<gene>
    <name evidence="1" type="ORF">GALMADRAFT_238930</name>
</gene>
<dbReference type="HOGENOM" id="CLU_018544_12_0_1"/>
<dbReference type="InterPro" id="IPR032675">
    <property type="entry name" value="LRR_dom_sf"/>
</dbReference>
<accession>A0A067TIY3</accession>
<protein>
    <recommendedName>
        <fullName evidence="3">F-box domain-containing protein</fullName>
    </recommendedName>
</protein>
<keyword evidence="2" id="KW-1185">Reference proteome</keyword>